<organism evidence="1 2">
    <name type="scientific">Lophium mytilinum</name>
    <dbReference type="NCBI Taxonomy" id="390894"/>
    <lineage>
        <taxon>Eukaryota</taxon>
        <taxon>Fungi</taxon>
        <taxon>Dikarya</taxon>
        <taxon>Ascomycota</taxon>
        <taxon>Pezizomycotina</taxon>
        <taxon>Dothideomycetes</taxon>
        <taxon>Pleosporomycetidae</taxon>
        <taxon>Mytilinidiales</taxon>
        <taxon>Mytilinidiaceae</taxon>
        <taxon>Lophium</taxon>
    </lineage>
</organism>
<evidence type="ECO:0000313" key="2">
    <source>
        <dbReference type="Proteomes" id="UP000799750"/>
    </source>
</evidence>
<evidence type="ECO:0000313" key="1">
    <source>
        <dbReference type="EMBL" id="KAF2502737.1"/>
    </source>
</evidence>
<name>A0A6A6RH08_9PEZI</name>
<gene>
    <name evidence="1" type="ORF">BU16DRAFT_612350</name>
</gene>
<dbReference type="AlphaFoldDB" id="A0A6A6RH08"/>
<dbReference type="EMBL" id="MU004181">
    <property type="protein sequence ID" value="KAF2502737.1"/>
    <property type="molecule type" value="Genomic_DNA"/>
</dbReference>
<sequence>MSTIGLHPIQQYIEMQREKNMANVFISFLRTWTTHGSRNRIISIGSILKLPNIPPEDDTDDVYFVMSLRRNSQHKWTARISYAYAEDFDSYKTDDHIRIVATLPPQTSHMTWVGIKPVNNTLEWCPADDSLLVAEEPQLPKFAYCTDCGQETAFSELQPSDSGRPFHEMLCTNCTVHDNERSESPPPTKETTMNIENMVPQCVGNCKGRTKLTNIKDLPELGMKVRKGCKDRYYGVLKEYVSLNAAKVPPPANPRYIQHVVEGTDRTWFGGHRGFSRATIEFGCLGCFRKFIDTPAYHELLRSLS</sequence>
<proteinExistence type="predicted"/>
<keyword evidence="2" id="KW-1185">Reference proteome</keyword>
<dbReference type="Proteomes" id="UP000799750">
    <property type="component" value="Unassembled WGS sequence"/>
</dbReference>
<accession>A0A6A6RH08</accession>
<reference evidence="1" key="1">
    <citation type="journal article" date="2020" name="Stud. Mycol.">
        <title>101 Dothideomycetes genomes: a test case for predicting lifestyles and emergence of pathogens.</title>
        <authorList>
            <person name="Haridas S."/>
            <person name="Albert R."/>
            <person name="Binder M."/>
            <person name="Bloem J."/>
            <person name="Labutti K."/>
            <person name="Salamov A."/>
            <person name="Andreopoulos B."/>
            <person name="Baker S."/>
            <person name="Barry K."/>
            <person name="Bills G."/>
            <person name="Bluhm B."/>
            <person name="Cannon C."/>
            <person name="Castanera R."/>
            <person name="Culley D."/>
            <person name="Daum C."/>
            <person name="Ezra D."/>
            <person name="Gonzalez J."/>
            <person name="Henrissat B."/>
            <person name="Kuo A."/>
            <person name="Liang C."/>
            <person name="Lipzen A."/>
            <person name="Lutzoni F."/>
            <person name="Magnuson J."/>
            <person name="Mondo S."/>
            <person name="Nolan M."/>
            <person name="Ohm R."/>
            <person name="Pangilinan J."/>
            <person name="Park H.-J."/>
            <person name="Ramirez L."/>
            <person name="Alfaro M."/>
            <person name="Sun H."/>
            <person name="Tritt A."/>
            <person name="Yoshinaga Y."/>
            <person name="Zwiers L.-H."/>
            <person name="Turgeon B."/>
            <person name="Goodwin S."/>
            <person name="Spatafora J."/>
            <person name="Crous P."/>
            <person name="Grigoriev I."/>
        </authorList>
    </citation>
    <scope>NUCLEOTIDE SEQUENCE</scope>
    <source>
        <strain evidence="1">CBS 269.34</strain>
    </source>
</reference>
<protein>
    <submittedName>
        <fullName evidence="1">Uncharacterized protein</fullName>
    </submittedName>
</protein>